<evidence type="ECO:0000256" key="1">
    <source>
        <dbReference type="ARBA" id="ARBA00009175"/>
    </source>
</evidence>
<evidence type="ECO:0000256" key="3">
    <source>
        <dbReference type="ARBA" id="ARBA00022723"/>
    </source>
</evidence>
<evidence type="ECO:0000313" key="8">
    <source>
        <dbReference type="EMBL" id="AXF85651.1"/>
    </source>
</evidence>
<dbReference type="Pfam" id="PF13531">
    <property type="entry name" value="SBP_bac_11"/>
    <property type="match status" value="1"/>
</dbReference>
<keyword evidence="3 6" id="KW-0479">Metal-binding</keyword>
<evidence type="ECO:0000313" key="9">
    <source>
        <dbReference type="Proteomes" id="UP000252182"/>
    </source>
</evidence>
<feature type="chain" id="PRO_5016989152" evidence="7">
    <location>
        <begin position="22"/>
        <end position="250"/>
    </location>
</feature>
<dbReference type="Gene3D" id="3.40.190.10">
    <property type="entry name" value="Periplasmic binding protein-like II"/>
    <property type="match status" value="2"/>
</dbReference>
<dbReference type="OrthoDB" id="9785015at2"/>
<dbReference type="CDD" id="cd13539">
    <property type="entry name" value="PBP2_AvModA"/>
    <property type="match status" value="1"/>
</dbReference>
<feature type="binding site" evidence="6">
    <location>
        <position position="166"/>
    </location>
    <ligand>
        <name>molybdate</name>
        <dbReference type="ChEBI" id="CHEBI:36264"/>
    </ligand>
</feature>
<keyword evidence="9" id="KW-1185">Reference proteome</keyword>
<dbReference type="SUPFAM" id="SSF53850">
    <property type="entry name" value="Periplasmic binding protein-like II"/>
    <property type="match status" value="1"/>
</dbReference>
<dbReference type="GO" id="GO:0015689">
    <property type="term" value="P:molybdate ion transport"/>
    <property type="evidence" value="ECO:0007669"/>
    <property type="project" value="InterPro"/>
</dbReference>
<reference evidence="9" key="1">
    <citation type="submission" date="2018-07" db="EMBL/GenBank/DDBJ databases">
        <authorList>
            <person name="Kim H."/>
        </authorList>
    </citation>
    <scope>NUCLEOTIDE SEQUENCE [LARGE SCALE GENOMIC DNA]</scope>
    <source>
        <strain evidence="9">F02</strain>
    </source>
</reference>
<name>A0A345DBB3_9BURK</name>
<dbReference type="EMBL" id="CP031124">
    <property type="protein sequence ID" value="AXF85651.1"/>
    <property type="molecule type" value="Genomic_DNA"/>
</dbReference>
<dbReference type="PIRSF" id="PIRSF004846">
    <property type="entry name" value="ModA"/>
    <property type="match status" value="1"/>
</dbReference>
<evidence type="ECO:0000256" key="4">
    <source>
        <dbReference type="ARBA" id="ARBA00022729"/>
    </source>
</evidence>
<feature type="signal peptide" evidence="7">
    <location>
        <begin position="1"/>
        <end position="21"/>
    </location>
</feature>
<dbReference type="FunFam" id="3.40.190.10:FF:000035">
    <property type="entry name" value="Molybdate ABC transporter substrate-binding protein"/>
    <property type="match status" value="1"/>
</dbReference>
<dbReference type="InterPro" id="IPR050682">
    <property type="entry name" value="ModA/WtpA"/>
</dbReference>
<sequence length="250" mass="27420">MTFKSLTLLIMGLSCIHTAMAEDVQIAVAANFAGPMQKIARQFQQATGHRAILSFGSTGKFYTQIKNGAPFDVLLSADTATPERLERENEAVSGSRDTYAIGKLVLWSPQSNFVDKMGQALITGRYDHIAIANPKVAPYGIAAQQTMQKLNLWWNLQSKLVQGENIGQTHQFIETGNAELGFVALSQIQGDGKMSGSYWLVPQKLYSPLAQQAVLLSKARDNAAAKAFLSFLKSTRTRDVIKSYGYDLPK</sequence>
<dbReference type="AlphaFoldDB" id="A0A345DBB3"/>
<proteinExistence type="inferred from homology"/>
<dbReference type="InterPro" id="IPR005950">
    <property type="entry name" value="ModA"/>
</dbReference>
<dbReference type="Proteomes" id="UP000252182">
    <property type="component" value="Chromosome"/>
</dbReference>
<dbReference type="GO" id="GO:1901359">
    <property type="term" value="F:tungstate binding"/>
    <property type="evidence" value="ECO:0007669"/>
    <property type="project" value="UniProtKB-ARBA"/>
</dbReference>
<organism evidence="8 9">
    <name type="scientific">Ephemeroptericola cinctiostellae</name>
    <dbReference type="NCBI Taxonomy" id="2268024"/>
    <lineage>
        <taxon>Bacteria</taxon>
        <taxon>Pseudomonadati</taxon>
        <taxon>Pseudomonadota</taxon>
        <taxon>Betaproteobacteria</taxon>
        <taxon>Burkholderiales</taxon>
        <taxon>Burkholderiaceae</taxon>
        <taxon>Ephemeroptericola</taxon>
    </lineage>
</organism>
<dbReference type="GO" id="GO:0030973">
    <property type="term" value="F:molybdate ion binding"/>
    <property type="evidence" value="ECO:0007669"/>
    <property type="project" value="InterPro"/>
</dbReference>
<dbReference type="NCBIfam" id="TIGR01256">
    <property type="entry name" value="modA"/>
    <property type="match status" value="1"/>
</dbReference>
<comment type="subunit">
    <text evidence="5">The complex is composed of two ATP-binding proteins (ModC), two transmembrane proteins (ModB) and a solute-binding protein (ModA).</text>
</comment>
<evidence type="ECO:0000256" key="7">
    <source>
        <dbReference type="SAM" id="SignalP"/>
    </source>
</evidence>
<dbReference type="GO" id="GO:0046872">
    <property type="term" value="F:metal ion binding"/>
    <property type="evidence" value="ECO:0007669"/>
    <property type="project" value="UniProtKB-KW"/>
</dbReference>
<dbReference type="PROSITE" id="PS51257">
    <property type="entry name" value="PROKAR_LIPOPROTEIN"/>
    <property type="match status" value="1"/>
</dbReference>
<dbReference type="KEGG" id="hyf:DTO96_101382"/>
<evidence type="ECO:0000256" key="5">
    <source>
        <dbReference type="ARBA" id="ARBA00062515"/>
    </source>
</evidence>
<accession>A0A345DBB3</accession>
<keyword evidence="2 6" id="KW-0500">Molybdenum</keyword>
<dbReference type="PANTHER" id="PTHR30632">
    <property type="entry name" value="MOLYBDATE-BINDING PERIPLASMIC PROTEIN"/>
    <property type="match status" value="1"/>
</dbReference>
<evidence type="ECO:0000256" key="2">
    <source>
        <dbReference type="ARBA" id="ARBA00022505"/>
    </source>
</evidence>
<dbReference type="RefSeq" id="WP_114562822.1">
    <property type="nucleotide sequence ID" value="NZ_CP031124.1"/>
</dbReference>
<dbReference type="PANTHER" id="PTHR30632:SF14">
    <property type="entry name" value="TUNGSTATE_MOLYBDATE_CHROMATE-BINDING PROTEIN MODA"/>
    <property type="match status" value="1"/>
</dbReference>
<gene>
    <name evidence="8" type="primary">modA</name>
    <name evidence="8" type="ORF">DTO96_101382</name>
</gene>
<comment type="similarity">
    <text evidence="1">Belongs to the bacterial solute-binding protein ModA family.</text>
</comment>
<feature type="binding site" evidence="6">
    <location>
        <position position="58"/>
    </location>
    <ligand>
        <name>molybdate</name>
        <dbReference type="ChEBI" id="CHEBI:36264"/>
    </ligand>
</feature>
<dbReference type="InterPro" id="IPR044084">
    <property type="entry name" value="AvModA-like_subst-bd"/>
</dbReference>
<keyword evidence="4 7" id="KW-0732">Signal</keyword>
<protein>
    <submittedName>
        <fullName evidence="8">Molybdate-binding periplasmic protein</fullName>
    </submittedName>
</protein>
<evidence type="ECO:0000256" key="6">
    <source>
        <dbReference type="PIRSR" id="PIRSR004846-1"/>
    </source>
</evidence>